<keyword evidence="6 10" id="KW-0032">Aminotransferase</keyword>
<dbReference type="EC" id="2.6.1.16" evidence="3 10"/>
<dbReference type="CDD" id="cd05008">
    <property type="entry name" value="SIS_GlmS_GlmD_1"/>
    <property type="match status" value="1"/>
</dbReference>
<accession>A0A1F5WS43</accession>
<dbReference type="PANTHER" id="PTHR10937">
    <property type="entry name" value="GLUCOSAMINE--FRUCTOSE-6-PHOSPHATE AMINOTRANSFERASE, ISOMERIZING"/>
    <property type="match status" value="1"/>
</dbReference>
<evidence type="ECO:0000256" key="4">
    <source>
        <dbReference type="ARBA" id="ARBA00016090"/>
    </source>
</evidence>
<dbReference type="FunFam" id="3.40.50.10490:FF:000002">
    <property type="entry name" value="Glutamine--fructose-6-phosphate aminotransferase [isomerizing]"/>
    <property type="match status" value="1"/>
</dbReference>
<dbReference type="GO" id="GO:0005975">
    <property type="term" value="P:carbohydrate metabolic process"/>
    <property type="evidence" value="ECO:0007669"/>
    <property type="project" value="UniProtKB-UniRule"/>
</dbReference>
<comment type="subunit">
    <text evidence="10">Homodimer.</text>
</comment>
<dbReference type="GO" id="GO:0006047">
    <property type="term" value="P:UDP-N-acetylglucosamine metabolic process"/>
    <property type="evidence" value="ECO:0007669"/>
    <property type="project" value="TreeGrafter"/>
</dbReference>
<evidence type="ECO:0000259" key="12">
    <source>
        <dbReference type="PROSITE" id="PS51464"/>
    </source>
</evidence>
<keyword evidence="5 10" id="KW-0963">Cytoplasm</keyword>
<sequence>MCGIVGYIGKKNALPIVVDGLKKLEYRGYDSAGVALWDGERVRLEKTIGRVSALESKIMRKPWTGFSAIAHTRWATHGKPSDRNAHPHADCTENIFLVHNGIVENYAELKEALIREGHIFASETDTEVLAHLVERPFLAGNNILLEEAVFEALRHVTGTFGIAAIAKSDPSKIVVARRGSPIILGLGEGEYLVASDAAAIVEYTKNVVYLHDNELAVLTPDNLQIFNLAKKALEKRIDKIDWDVSASQKGGFKHFMKKEIFEEPVSLENVLRGRISEAGVKLGGLNNLDEKIKNIKRIVISACGTSYYSGLVGKYYFEELVKIPTSVEYASEFRYGNSAVGEEDAVILISQSGETADTLEALREAKKKGALTLGVVNVVGSTISRESDAGVYNHAGPEICVASTKAFISQLGALLLIAMHFSKIRQTAPDAYIEKIIRELKQLPSKISKILKKDEEIRLVAQKYLKYKNFLYLGRKYNFPVALEGALKLKEISYRYAEGYAAGEMKHGPIALIDDKFPIVALAVKDLVYDKVISNIEELKARNGKVLAIATEGDEKISRLADDVIFIPHTMEILSSFLSVIPLQLFAYHTADLLELDVDKPRNLAKSVTVE</sequence>
<feature type="active site" description="Nucleophile; for GATase activity" evidence="10">
    <location>
        <position position="2"/>
    </location>
</feature>
<dbReference type="InterPro" id="IPR005855">
    <property type="entry name" value="GFAT"/>
</dbReference>
<dbReference type="PANTHER" id="PTHR10937:SF0">
    <property type="entry name" value="GLUTAMINE--FRUCTOSE-6-PHOSPHATE TRANSAMINASE (ISOMERIZING)"/>
    <property type="match status" value="1"/>
</dbReference>
<evidence type="ECO:0000256" key="8">
    <source>
        <dbReference type="ARBA" id="ARBA00022737"/>
    </source>
</evidence>
<dbReference type="Pfam" id="PF01380">
    <property type="entry name" value="SIS"/>
    <property type="match status" value="2"/>
</dbReference>
<dbReference type="FunFam" id="3.40.50.10490:FF:000001">
    <property type="entry name" value="Glutamine--fructose-6-phosphate aminotransferase [isomerizing]"/>
    <property type="match status" value="1"/>
</dbReference>
<evidence type="ECO:0000256" key="5">
    <source>
        <dbReference type="ARBA" id="ARBA00022490"/>
    </source>
</evidence>
<dbReference type="GO" id="GO:0004360">
    <property type="term" value="F:glutamine-fructose-6-phosphate transaminase (isomerizing) activity"/>
    <property type="evidence" value="ECO:0007669"/>
    <property type="project" value="UniProtKB-UniRule"/>
</dbReference>
<proteinExistence type="inferred from homology"/>
<comment type="function">
    <text evidence="10">Catalyzes the first step in hexosamine metabolism, converting fructose-6P into glucosamine-6P using glutamine as a nitrogen source.</text>
</comment>
<dbReference type="GO" id="GO:0006002">
    <property type="term" value="P:fructose 6-phosphate metabolic process"/>
    <property type="evidence" value="ECO:0007669"/>
    <property type="project" value="TreeGrafter"/>
</dbReference>
<evidence type="ECO:0000256" key="2">
    <source>
        <dbReference type="ARBA" id="ARBA00004496"/>
    </source>
</evidence>
<dbReference type="AlphaFoldDB" id="A0A1F5WS43"/>
<keyword evidence="8" id="KW-0677">Repeat</keyword>
<dbReference type="InterPro" id="IPR017932">
    <property type="entry name" value="GATase_2_dom"/>
</dbReference>
<keyword evidence="7 10" id="KW-0808">Transferase</keyword>
<evidence type="ECO:0000313" key="14">
    <source>
        <dbReference type="Proteomes" id="UP000178425"/>
    </source>
</evidence>
<dbReference type="SUPFAM" id="SSF53697">
    <property type="entry name" value="SIS domain"/>
    <property type="match status" value="1"/>
</dbReference>
<keyword evidence="9" id="KW-0315">Glutamine amidotransferase</keyword>
<comment type="catalytic activity">
    <reaction evidence="1 10">
        <text>D-fructose 6-phosphate + L-glutamine = D-glucosamine 6-phosphate + L-glutamate</text>
        <dbReference type="Rhea" id="RHEA:13237"/>
        <dbReference type="ChEBI" id="CHEBI:29985"/>
        <dbReference type="ChEBI" id="CHEBI:58359"/>
        <dbReference type="ChEBI" id="CHEBI:58725"/>
        <dbReference type="ChEBI" id="CHEBI:61527"/>
        <dbReference type="EC" id="2.6.1.16"/>
    </reaction>
</comment>
<dbReference type="CDD" id="cd00714">
    <property type="entry name" value="GFAT"/>
    <property type="match status" value="1"/>
</dbReference>
<evidence type="ECO:0000256" key="9">
    <source>
        <dbReference type="ARBA" id="ARBA00022962"/>
    </source>
</evidence>
<dbReference type="GO" id="GO:0046349">
    <property type="term" value="P:amino sugar biosynthetic process"/>
    <property type="evidence" value="ECO:0007669"/>
    <property type="project" value="UniProtKB-ARBA"/>
</dbReference>
<evidence type="ECO:0000256" key="7">
    <source>
        <dbReference type="ARBA" id="ARBA00022679"/>
    </source>
</evidence>
<feature type="initiator methionine" description="Removed" evidence="10">
    <location>
        <position position="1"/>
    </location>
</feature>
<feature type="domain" description="SIS" evidence="12">
    <location>
        <begin position="288"/>
        <end position="427"/>
    </location>
</feature>
<dbReference type="CDD" id="cd05009">
    <property type="entry name" value="SIS_GlmS_GlmD_2"/>
    <property type="match status" value="1"/>
</dbReference>
<evidence type="ECO:0000256" key="10">
    <source>
        <dbReference type="HAMAP-Rule" id="MF_00164"/>
    </source>
</evidence>
<protein>
    <recommendedName>
        <fullName evidence="4 10">Glutamine--fructose-6-phosphate aminotransferase [isomerizing]</fullName>
        <ecNumber evidence="3 10">2.6.1.16</ecNumber>
    </recommendedName>
    <alternativeName>
        <fullName evidence="10">D-fructose-6-phosphate amidotransferase</fullName>
    </alternativeName>
    <alternativeName>
        <fullName evidence="10">GFAT</fullName>
    </alternativeName>
    <alternativeName>
        <fullName evidence="10">Glucosamine-6-phosphate synthase</fullName>
    </alternativeName>
    <alternativeName>
        <fullName evidence="10">Hexosephosphate aminotransferase</fullName>
    </alternativeName>
    <alternativeName>
        <fullName evidence="10">L-glutamine--D-fructose-6-phosphate amidotransferase</fullName>
    </alternativeName>
</protein>
<feature type="active site" description="For Fru-6P isomerization activity" evidence="10">
    <location>
        <position position="606"/>
    </location>
</feature>
<dbReference type="GO" id="GO:0097367">
    <property type="term" value="F:carbohydrate derivative binding"/>
    <property type="evidence" value="ECO:0007669"/>
    <property type="project" value="InterPro"/>
</dbReference>
<dbReference type="Proteomes" id="UP000178425">
    <property type="component" value="Unassembled WGS sequence"/>
</dbReference>
<dbReference type="InterPro" id="IPR001347">
    <property type="entry name" value="SIS_dom"/>
</dbReference>
<dbReference type="InterPro" id="IPR029055">
    <property type="entry name" value="Ntn_hydrolases_N"/>
</dbReference>
<dbReference type="GO" id="GO:0005829">
    <property type="term" value="C:cytosol"/>
    <property type="evidence" value="ECO:0007669"/>
    <property type="project" value="TreeGrafter"/>
</dbReference>
<dbReference type="InterPro" id="IPR047084">
    <property type="entry name" value="GFAT_N"/>
</dbReference>
<dbReference type="Gene3D" id="3.40.50.10490">
    <property type="entry name" value="Glucose-6-phosphate isomerase like protein, domain 1"/>
    <property type="match status" value="2"/>
</dbReference>
<dbReference type="Pfam" id="PF13522">
    <property type="entry name" value="GATase_6"/>
    <property type="match status" value="1"/>
</dbReference>
<dbReference type="NCBIfam" id="NF001484">
    <property type="entry name" value="PRK00331.1"/>
    <property type="match status" value="1"/>
</dbReference>
<evidence type="ECO:0000259" key="11">
    <source>
        <dbReference type="PROSITE" id="PS51278"/>
    </source>
</evidence>
<reference evidence="13 14" key="1">
    <citation type="journal article" date="2016" name="Nat. Commun.">
        <title>Thousands of microbial genomes shed light on interconnected biogeochemical processes in an aquifer system.</title>
        <authorList>
            <person name="Anantharaman K."/>
            <person name="Brown C.T."/>
            <person name="Hug L.A."/>
            <person name="Sharon I."/>
            <person name="Castelle C.J."/>
            <person name="Probst A.J."/>
            <person name="Thomas B.C."/>
            <person name="Singh A."/>
            <person name="Wilkins M.J."/>
            <person name="Karaoz U."/>
            <person name="Brodie E.L."/>
            <person name="Williams K.H."/>
            <person name="Hubbard S.S."/>
            <person name="Banfield J.F."/>
        </authorList>
    </citation>
    <scope>NUCLEOTIDE SEQUENCE [LARGE SCALE GENOMIC DNA]</scope>
</reference>
<dbReference type="EMBL" id="MFHI01000028">
    <property type="protein sequence ID" value="OGF78440.1"/>
    <property type="molecule type" value="Genomic_DNA"/>
</dbReference>
<evidence type="ECO:0000256" key="1">
    <source>
        <dbReference type="ARBA" id="ARBA00001031"/>
    </source>
</evidence>
<evidence type="ECO:0000256" key="6">
    <source>
        <dbReference type="ARBA" id="ARBA00022576"/>
    </source>
</evidence>
<dbReference type="NCBIfam" id="TIGR01135">
    <property type="entry name" value="glmS"/>
    <property type="match status" value="1"/>
</dbReference>
<evidence type="ECO:0000313" key="13">
    <source>
        <dbReference type="EMBL" id="OGF78440.1"/>
    </source>
</evidence>
<comment type="subcellular location">
    <subcellularLocation>
        <location evidence="2 10">Cytoplasm</location>
    </subcellularLocation>
</comment>
<evidence type="ECO:0000256" key="3">
    <source>
        <dbReference type="ARBA" id="ARBA00012916"/>
    </source>
</evidence>
<dbReference type="PROSITE" id="PS51278">
    <property type="entry name" value="GATASE_TYPE_2"/>
    <property type="match status" value="1"/>
</dbReference>
<feature type="domain" description="SIS" evidence="12">
    <location>
        <begin position="460"/>
        <end position="601"/>
    </location>
</feature>
<feature type="domain" description="Glutamine amidotransferase type-2" evidence="11">
    <location>
        <begin position="2"/>
        <end position="221"/>
    </location>
</feature>
<dbReference type="GO" id="GO:0006487">
    <property type="term" value="P:protein N-linked glycosylation"/>
    <property type="evidence" value="ECO:0007669"/>
    <property type="project" value="TreeGrafter"/>
</dbReference>
<dbReference type="Gene3D" id="3.60.20.10">
    <property type="entry name" value="Glutamine Phosphoribosylpyrophosphate, subunit 1, domain 1"/>
    <property type="match status" value="1"/>
</dbReference>
<organism evidence="13 14">
    <name type="scientific">Candidatus Giovannonibacteria bacterium RIFCSPHIGHO2_02_43_13</name>
    <dbReference type="NCBI Taxonomy" id="1798330"/>
    <lineage>
        <taxon>Bacteria</taxon>
        <taxon>Candidatus Giovannoniibacteriota</taxon>
    </lineage>
</organism>
<dbReference type="InterPro" id="IPR035490">
    <property type="entry name" value="GlmS/FrlB_SIS"/>
</dbReference>
<dbReference type="FunFam" id="3.60.20.10:FF:000006">
    <property type="entry name" value="Glutamine--fructose-6-phosphate aminotransferase [isomerizing]"/>
    <property type="match status" value="1"/>
</dbReference>
<name>A0A1F5WS43_9BACT</name>
<gene>
    <name evidence="10" type="primary">glmS</name>
    <name evidence="13" type="ORF">A2W54_04570</name>
</gene>
<comment type="caution">
    <text evidence="13">The sequence shown here is derived from an EMBL/GenBank/DDBJ whole genome shotgun (WGS) entry which is preliminary data.</text>
</comment>
<dbReference type="SUPFAM" id="SSF56235">
    <property type="entry name" value="N-terminal nucleophile aminohydrolases (Ntn hydrolases)"/>
    <property type="match status" value="1"/>
</dbReference>
<dbReference type="PROSITE" id="PS51464">
    <property type="entry name" value="SIS"/>
    <property type="match status" value="2"/>
</dbReference>
<dbReference type="InterPro" id="IPR035466">
    <property type="entry name" value="GlmS/AgaS_SIS"/>
</dbReference>
<dbReference type="HAMAP" id="MF_00164">
    <property type="entry name" value="GlmS"/>
    <property type="match status" value="1"/>
</dbReference>
<dbReference type="InterPro" id="IPR046348">
    <property type="entry name" value="SIS_dom_sf"/>
</dbReference>